<sequence length="131" mass="13670">MSAVCHGPCALLGVKTEDGASLIKGRKLTAFSTGEEKNHTKADVPCMLEDALVAQGPDDEAESRIGRSAGGRGQDERGFFALPIRLSPVAVSSDKVCFTVEGGVAAVLVRSREINLSTASFMLLTNSLSSS</sequence>
<dbReference type="EMBL" id="CP029343">
    <property type="protein sequence ID" value="AWL07007.1"/>
    <property type="molecule type" value="Genomic_DNA"/>
</dbReference>
<evidence type="ECO:0000313" key="3">
    <source>
        <dbReference type="Proteomes" id="UP000245820"/>
    </source>
</evidence>
<evidence type="ECO:0000256" key="1">
    <source>
        <dbReference type="SAM" id="MobiDB-lite"/>
    </source>
</evidence>
<feature type="region of interest" description="Disordered" evidence="1">
    <location>
        <begin position="56"/>
        <end position="75"/>
    </location>
</feature>
<gene>
    <name evidence="2" type="ORF">DIR46_22995</name>
</gene>
<dbReference type="Gene3D" id="3.40.50.880">
    <property type="match status" value="1"/>
</dbReference>
<reference evidence="2 3" key="1">
    <citation type="submission" date="2018-05" db="EMBL/GenBank/DDBJ databases">
        <title>Complete genome sequence of Massilia oculi sp. nov. CCUG 43427T (=DSM 26321T), the type strain of M. oculi, and comparison with genome sequences of other Massilia strains.</title>
        <authorList>
            <person name="Zhu B."/>
        </authorList>
    </citation>
    <scope>NUCLEOTIDE SEQUENCE [LARGE SCALE GENOMIC DNA]</scope>
    <source>
        <strain evidence="2 3">CCUG 43427</strain>
    </source>
</reference>
<dbReference type="SUPFAM" id="SSF52317">
    <property type="entry name" value="Class I glutamine amidotransferase-like"/>
    <property type="match status" value="1"/>
</dbReference>
<dbReference type="InterPro" id="IPR029062">
    <property type="entry name" value="Class_I_gatase-like"/>
</dbReference>
<proteinExistence type="predicted"/>
<dbReference type="RefSeq" id="WP_109347303.1">
    <property type="nucleotide sequence ID" value="NZ_CP029343.1"/>
</dbReference>
<dbReference type="AlphaFoldDB" id="A0A2S2DNV7"/>
<accession>A0A2S2DNV7</accession>
<organism evidence="2 3">
    <name type="scientific">Massilia oculi</name>
    <dbReference type="NCBI Taxonomy" id="945844"/>
    <lineage>
        <taxon>Bacteria</taxon>
        <taxon>Pseudomonadati</taxon>
        <taxon>Pseudomonadota</taxon>
        <taxon>Betaproteobacteria</taxon>
        <taxon>Burkholderiales</taxon>
        <taxon>Oxalobacteraceae</taxon>
        <taxon>Telluria group</taxon>
        <taxon>Massilia</taxon>
    </lineage>
</organism>
<protein>
    <recommendedName>
        <fullName evidence="4">DJ-1/PfpI domain-containing protein</fullName>
    </recommendedName>
</protein>
<keyword evidence="3" id="KW-1185">Reference proteome</keyword>
<name>A0A2S2DNV7_9BURK</name>
<evidence type="ECO:0000313" key="2">
    <source>
        <dbReference type="EMBL" id="AWL07007.1"/>
    </source>
</evidence>
<dbReference type="OrthoDB" id="9792284at2"/>
<evidence type="ECO:0008006" key="4">
    <source>
        <dbReference type="Google" id="ProtNLM"/>
    </source>
</evidence>
<dbReference type="KEGG" id="mtim:DIR46_22995"/>
<dbReference type="Proteomes" id="UP000245820">
    <property type="component" value="Chromosome"/>
</dbReference>